<keyword evidence="7" id="KW-0804">Transcription</keyword>
<dbReference type="GO" id="GO:0005634">
    <property type="term" value="C:nucleus"/>
    <property type="evidence" value="ECO:0007669"/>
    <property type="project" value="UniProtKB-SubCell"/>
</dbReference>
<evidence type="ECO:0000256" key="6">
    <source>
        <dbReference type="ARBA" id="ARBA00023125"/>
    </source>
</evidence>
<dbReference type="InterPro" id="IPR001739">
    <property type="entry name" value="Methyl_CpG_DNA-bd"/>
</dbReference>
<evidence type="ECO:0000256" key="4">
    <source>
        <dbReference type="ARBA" id="ARBA00022833"/>
    </source>
</evidence>
<dbReference type="GO" id="GO:0008270">
    <property type="term" value="F:zinc ion binding"/>
    <property type="evidence" value="ECO:0007669"/>
    <property type="project" value="UniProtKB-KW"/>
</dbReference>
<evidence type="ECO:0000256" key="2">
    <source>
        <dbReference type="ARBA" id="ARBA00022723"/>
    </source>
</evidence>
<dbReference type="InterPro" id="IPR011124">
    <property type="entry name" value="Znf_CW"/>
</dbReference>
<dbReference type="PaxDb" id="65489-OBART05G15980.1"/>
<dbReference type="Pfam" id="PF01429">
    <property type="entry name" value="MBD"/>
    <property type="match status" value="1"/>
</dbReference>
<proteinExistence type="predicted"/>
<evidence type="ECO:0000259" key="9">
    <source>
        <dbReference type="PROSITE" id="PS50982"/>
    </source>
</evidence>
<dbReference type="SMART" id="SM00391">
    <property type="entry name" value="MBD"/>
    <property type="match status" value="1"/>
</dbReference>
<keyword evidence="6" id="KW-0238">DNA-binding</keyword>
<keyword evidence="12" id="KW-1185">Reference proteome</keyword>
<accession>A0A0D3G7H3</accession>
<dbReference type="PROSITE" id="PS50982">
    <property type="entry name" value="MBD"/>
    <property type="match status" value="1"/>
</dbReference>
<evidence type="ECO:0000313" key="11">
    <source>
        <dbReference type="EnsemblPlants" id="OBART05G15980.1"/>
    </source>
</evidence>
<reference evidence="11" key="2">
    <citation type="submission" date="2015-03" db="UniProtKB">
        <authorList>
            <consortium name="EnsemblPlants"/>
        </authorList>
    </citation>
    <scope>IDENTIFICATION</scope>
</reference>
<protein>
    <recommendedName>
        <fullName evidence="13">CW-type domain-containing protein</fullName>
    </recommendedName>
</protein>
<dbReference type="Gene3D" id="3.30.40.100">
    <property type="match status" value="1"/>
</dbReference>
<evidence type="ECO:0000259" key="10">
    <source>
        <dbReference type="PROSITE" id="PS51050"/>
    </source>
</evidence>
<evidence type="ECO:0000256" key="8">
    <source>
        <dbReference type="ARBA" id="ARBA00023242"/>
    </source>
</evidence>
<dbReference type="EnsemblPlants" id="OBART05G15980.1">
    <property type="protein sequence ID" value="OBART05G15980.1"/>
    <property type="gene ID" value="OBART05G15980"/>
</dbReference>
<feature type="domain" description="CW-type" evidence="10">
    <location>
        <begin position="7"/>
        <end position="62"/>
    </location>
</feature>
<sequence>MALEGKPGFITMYAITCCKCEKWRTIPTKEEFEVIRENYPAKPWFCSKKRDCSCEHPEDIQYDTSRIWAIDRPNIPKPPPKTERLLIMRNDLSKMDAYYVLPNGKRAKGKPDIDRFLKENPEYAATLPLSSFNFSTPKIVKETVSDSAKWVMAKSEREERCMQLDAKEVPSSSSK</sequence>
<feature type="domain" description="MBD" evidence="9">
    <location>
        <begin position="68"/>
        <end position="139"/>
    </location>
</feature>
<dbReference type="Gene3D" id="3.30.890.10">
    <property type="entry name" value="Methyl-cpg-binding Protein 2, Chain A"/>
    <property type="match status" value="1"/>
</dbReference>
<keyword evidence="8" id="KW-0539">Nucleus</keyword>
<keyword evidence="2" id="KW-0479">Metal-binding</keyword>
<dbReference type="PANTHER" id="PTHR12396:SF10">
    <property type="entry name" value="METHYL-CPG-BINDING DOMAIN-CONTAINING PROTEIN 1-RELATED"/>
    <property type="match status" value="1"/>
</dbReference>
<keyword evidence="3" id="KW-0863">Zinc-finger</keyword>
<dbReference type="SUPFAM" id="SSF54171">
    <property type="entry name" value="DNA-binding domain"/>
    <property type="match status" value="1"/>
</dbReference>
<dbReference type="Gramene" id="OBART05G15980.1">
    <property type="protein sequence ID" value="OBART05G15980.1"/>
    <property type="gene ID" value="OBART05G15980"/>
</dbReference>
<keyword evidence="5" id="KW-0805">Transcription regulation</keyword>
<name>A0A0D3G7H3_9ORYZ</name>
<dbReference type="STRING" id="65489.A0A0D3G7H3"/>
<dbReference type="PANTHER" id="PTHR12396">
    <property type="entry name" value="METHYL-CPG BINDING PROTEIN, MBD"/>
    <property type="match status" value="1"/>
</dbReference>
<dbReference type="Pfam" id="PF07496">
    <property type="entry name" value="zf-CW"/>
    <property type="match status" value="1"/>
</dbReference>
<dbReference type="PROSITE" id="PS51050">
    <property type="entry name" value="ZF_CW"/>
    <property type="match status" value="1"/>
</dbReference>
<dbReference type="Proteomes" id="UP000026960">
    <property type="component" value="Chromosome 5"/>
</dbReference>
<evidence type="ECO:0000256" key="3">
    <source>
        <dbReference type="ARBA" id="ARBA00022771"/>
    </source>
</evidence>
<keyword evidence="4" id="KW-0862">Zinc</keyword>
<comment type="subcellular location">
    <subcellularLocation>
        <location evidence="1">Nucleus</location>
    </subcellularLocation>
</comment>
<evidence type="ECO:0000313" key="12">
    <source>
        <dbReference type="Proteomes" id="UP000026960"/>
    </source>
</evidence>
<organism evidence="11">
    <name type="scientific">Oryza barthii</name>
    <dbReference type="NCBI Taxonomy" id="65489"/>
    <lineage>
        <taxon>Eukaryota</taxon>
        <taxon>Viridiplantae</taxon>
        <taxon>Streptophyta</taxon>
        <taxon>Embryophyta</taxon>
        <taxon>Tracheophyta</taxon>
        <taxon>Spermatophyta</taxon>
        <taxon>Magnoliopsida</taxon>
        <taxon>Liliopsida</taxon>
        <taxon>Poales</taxon>
        <taxon>Poaceae</taxon>
        <taxon>BOP clade</taxon>
        <taxon>Oryzoideae</taxon>
        <taxon>Oryzeae</taxon>
        <taxon>Oryzinae</taxon>
        <taxon>Oryza</taxon>
    </lineage>
</organism>
<dbReference type="eggNOG" id="KOG4161">
    <property type="taxonomic scope" value="Eukaryota"/>
</dbReference>
<dbReference type="GO" id="GO:0003677">
    <property type="term" value="F:DNA binding"/>
    <property type="evidence" value="ECO:0007669"/>
    <property type="project" value="UniProtKB-KW"/>
</dbReference>
<reference evidence="11" key="1">
    <citation type="journal article" date="2009" name="Rice">
        <title>De Novo Next Generation Sequencing of Plant Genomes.</title>
        <authorList>
            <person name="Rounsley S."/>
            <person name="Marri P.R."/>
            <person name="Yu Y."/>
            <person name="He R."/>
            <person name="Sisneros N."/>
            <person name="Goicoechea J.L."/>
            <person name="Lee S.J."/>
            <person name="Angelova A."/>
            <person name="Kudrna D."/>
            <person name="Luo M."/>
            <person name="Affourtit J."/>
            <person name="Desany B."/>
            <person name="Knight J."/>
            <person name="Niazi F."/>
            <person name="Egholm M."/>
            <person name="Wing R.A."/>
        </authorList>
    </citation>
    <scope>NUCLEOTIDE SEQUENCE [LARGE SCALE GENOMIC DNA]</scope>
    <source>
        <strain evidence="11">cv. IRGC 105608</strain>
    </source>
</reference>
<dbReference type="AlphaFoldDB" id="A0A0D3G7H3"/>
<evidence type="ECO:0000256" key="1">
    <source>
        <dbReference type="ARBA" id="ARBA00004123"/>
    </source>
</evidence>
<evidence type="ECO:0008006" key="13">
    <source>
        <dbReference type="Google" id="ProtNLM"/>
    </source>
</evidence>
<evidence type="ECO:0000256" key="5">
    <source>
        <dbReference type="ARBA" id="ARBA00023015"/>
    </source>
</evidence>
<dbReference type="InterPro" id="IPR016177">
    <property type="entry name" value="DNA-bd_dom_sf"/>
</dbReference>
<dbReference type="HOGENOM" id="CLU_109577_1_1_1"/>
<evidence type="ECO:0000256" key="7">
    <source>
        <dbReference type="ARBA" id="ARBA00023163"/>
    </source>
</evidence>